<accession>A0A6L3ZGN2</accession>
<reference evidence="1 2" key="1">
    <citation type="submission" date="2019-10" db="EMBL/GenBank/DDBJ databases">
        <title>Genome sequence of Phaeocystidibacter marisrubri JCM30614 (type strain).</title>
        <authorList>
            <person name="Bowman J.P."/>
        </authorList>
    </citation>
    <scope>NUCLEOTIDE SEQUENCE [LARGE SCALE GENOMIC DNA]</scope>
    <source>
        <strain evidence="1 2">JCM 30614</strain>
    </source>
</reference>
<dbReference type="OrthoDB" id="1004050at2"/>
<dbReference type="RefSeq" id="WP_151693537.1">
    <property type="nucleotide sequence ID" value="NZ_BMGX01000001.1"/>
</dbReference>
<gene>
    <name evidence="1" type="ORF">F8C82_10490</name>
</gene>
<evidence type="ECO:0000313" key="2">
    <source>
        <dbReference type="Proteomes" id="UP000484164"/>
    </source>
</evidence>
<protein>
    <submittedName>
        <fullName evidence="1">Uncharacterized protein</fullName>
    </submittedName>
</protein>
<proteinExistence type="predicted"/>
<dbReference type="AlphaFoldDB" id="A0A6L3ZGN2"/>
<sequence>MKDRYSPITPMVDFTPEQLHEGKSTWYISFEARHPETGQLREVCYKFNRIRNLEKRRQEGIKLCKDLTIKLAAGWNPFVESQSELSICSFKSGFRGVYARESETC</sequence>
<name>A0A6L3ZGN2_9FLAO</name>
<dbReference type="EMBL" id="WBVQ01000002">
    <property type="protein sequence ID" value="KAB2816109.1"/>
    <property type="molecule type" value="Genomic_DNA"/>
</dbReference>
<dbReference type="Proteomes" id="UP000484164">
    <property type="component" value="Unassembled WGS sequence"/>
</dbReference>
<organism evidence="1 2">
    <name type="scientific">Phaeocystidibacter marisrubri</name>
    <dbReference type="NCBI Taxonomy" id="1577780"/>
    <lineage>
        <taxon>Bacteria</taxon>
        <taxon>Pseudomonadati</taxon>
        <taxon>Bacteroidota</taxon>
        <taxon>Flavobacteriia</taxon>
        <taxon>Flavobacteriales</taxon>
        <taxon>Phaeocystidibacteraceae</taxon>
        <taxon>Phaeocystidibacter</taxon>
    </lineage>
</organism>
<evidence type="ECO:0000313" key="1">
    <source>
        <dbReference type="EMBL" id="KAB2816109.1"/>
    </source>
</evidence>
<keyword evidence="2" id="KW-1185">Reference proteome</keyword>
<comment type="caution">
    <text evidence="1">The sequence shown here is derived from an EMBL/GenBank/DDBJ whole genome shotgun (WGS) entry which is preliminary data.</text>
</comment>